<dbReference type="Proteomes" id="UP000294335">
    <property type="component" value="Unassembled WGS sequence"/>
</dbReference>
<proteinExistence type="predicted"/>
<evidence type="ECO:0000313" key="2">
    <source>
        <dbReference type="Proteomes" id="UP000294335"/>
    </source>
</evidence>
<reference evidence="1 2" key="1">
    <citation type="submission" date="2018-02" db="EMBL/GenBank/DDBJ databases">
        <authorList>
            <person name="Dubost A."/>
        </authorList>
    </citation>
    <scope>NUCLEOTIDE SEQUENCE [LARGE SCALE GENOMIC DNA]</scope>
    <source>
        <strain evidence="2">JV551A3</strain>
    </source>
</reference>
<accession>A0AAQ1PAR1</accession>
<keyword evidence="2" id="KW-1185">Reference proteome</keyword>
<dbReference type="EMBL" id="OPYN01000172">
    <property type="protein sequence ID" value="SPO62391.1"/>
    <property type="molecule type" value="Genomic_DNA"/>
</dbReference>
<name>A0AAQ1PAR1_9PSED</name>
<evidence type="ECO:0000313" key="1">
    <source>
        <dbReference type="EMBL" id="SPO62391.1"/>
    </source>
</evidence>
<comment type="caution">
    <text evidence="1">The sequence shown here is derived from an EMBL/GenBank/DDBJ whole genome shotgun (WGS) entry which is preliminary data.</text>
</comment>
<gene>
    <name evidence="1" type="ORF">JV551A3_V1_1720017</name>
</gene>
<organism evidence="1 2">
    <name type="scientific">Pseudomonas inefficax</name>
    <dbReference type="NCBI Taxonomy" id="2078786"/>
    <lineage>
        <taxon>Bacteria</taxon>
        <taxon>Pseudomonadati</taxon>
        <taxon>Pseudomonadota</taxon>
        <taxon>Gammaproteobacteria</taxon>
        <taxon>Pseudomonadales</taxon>
        <taxon>Pseudomonadaceae</taxon>
        <taxon>Pseudomonas</taxon>
    </lineage>
</organism>
<protein>
    <submittedName>
        <fullName evidence="1">Uncharacterized protein</fullName>
    </submittedName>
</protein>
<sequence length="146" mass="15877">MRWGRGEGSMARVKSRVNLFGFFAGEPAPTGIAQVLKAVWPLVGAGSPAKRPAQAIKIGNFLHIHETAGTIRYICCHTCAKTQHKPLSQKTMRAQIAGIRKSPPLKLLTACRHGSGRAVMLKVVVHWPHRRPITIGRAARAGIDAF</sequence>
<dbReference type="AlphaFoldDB" id="A0AAQ1PAR1"/>